<dbReference type="GeneID" id="8382737"/>
<dbReference type="HOGENOM" id="CLU_093378_1_0_2"/>
<feature type="transmembrane region" description="Helical" evidence="1">
    <location>
        <begin position="131"/>
        <end position="153"/>
    </location>
</feature>
<dbReference type="OrthoDB" id="331021at2157"/>
<proteinExistence type="predicted"/>
<name>C7NS50_HALUD</name>
<evidence type="ECO:0000256" key="1">
    <source>
        <dbReference type="SAM" id="Phobius"/>
    </source>
</evidence>
<dbReference type="RefSeq" id="WP_015788238.1">
    <property type="nucleotide sequence ID" value="NC_013158.1"/>
</dbReference>
<gene>
    <name evidence="3" type="ordered locus">Huta_0470</name>
</gene>
<feature type="domain" description="DUF7344" evidence="2">
    <location>
        <begin position="22"/>
        <end position="100"/>
    </location>
</feature>
<dbReference type="Pfam" id="PF24035">
    <property type="entry name" value="DUF7344"/>
    <property type="match status" value="1"/>
</dbReference>
<evidence type="ECO:0000313" key="4">
    <source>
        <dbReference type="Proteomes" id="UP000002071"/>
    </source>
</evidence>
<keyword evidence="1" id="KW-0812">Transmembrane</keyword>
<sequence>MSRLSSGSERARESSLGLDQIFGVLKNQRRRHVLEYLTTTDDSVRLGTLAEQIAGWENDKDVARITSQERKRVYVGLYQCHLPKMDDMDVISFNKSRGIVDHGEHYELVKEYLPADDQIYDDSDHLGWGDIWPLSLLMLALVPSLGILEWLVSGQVLDPITIVLSSTMLLIAALYTAR</sequence>
<feature type="transmembrane region" description="Helical" evidence="1">
    <location>
        <begin position="159"/>
        <end position="177"/>
    </location>
</feature>
<dbReference type="EMBL" id="CP001687">
    <property type="protein sequence ID" value="ACV10657.1"/>
    <property type="molecule type" value="Genomic_DNA"/>
</dbReference>
<protein>
    <recommendedName>
        <fullName evidence="2">DUF7344 domain-containing protein</fullName>
    </recommendedName>
</protein>
<dbReference type="AlphaFoldDB" id="C7NS50"/>
<reference evidence="3 4" key="1">
    <citation type="journal article" date="2009" name="Stand. Genomic Sci.">
        <title>Complete genome sequence of Halorhabdus utahensis type strain (AX-2).</title>
        <authorList>
            <person name="Anderson I."/>
            <person name="Tindall B.J."/>
            <person name="Pomrenke H."/>
            <person name="Goker M."/>
            <person name="Lapidus A."/>
            <person name="Nolan M."/>
            <person name="Copeland A."/>
            <person name="Glavina Del Rio T."/>
            <person name="Chen F."/>
            <person name="Tice H."/>
            <person name="Cheng J.F."/>
            <person name="Lucas S."/>
            <person name="Chertkov O."/>
            <person name="Bruce D."/>
            <person name="Brettin T."/>
            <person name="Detter J.C."/>
            <person name="Han C."/>
            <person name="Goodwin L."/>
            <person name="Land M."/>
            <person name="Hauser L."/>
            <person name="Chang Y.J."/>
            <person name="Jeffries C.D."/>
            <person name="Pitluck S."/>
            <person name="Pati A."/>
            <person name="Mavromatis K."/>
            <person name="Ivanova N."/>
            <person name="Ovchinnikova G."/>
            <person name="Chen A."/>
            <person name="Palaniappan K."/>
            <person name="Chain P."/>
            <person name="Rohde M."/>
            <person name="Bristow J."/>
            <person name="Eisen J.A."/>
            <person name="Markowitz V."/>
            <person name="Hugenholtz P."/>
            <person name="Kyrpides N.C."/>
            <person name="Klenk H.P."/>
        </authorList>
    </citation>
    <scope>NUCLEOTIDE SEQUENCE [LARGE SCALE GENOMIC DNA]</scope>
    <source>
        <strain evidence="4">DSM 12940 / JCM 11049 / AX-2</strain>
    </source>
</reference>
<dbReference type="Proteomes" id="UP000002071">
    <property type="component" value="Chromosome"/>
</dbReference>
<dbReference type="InterPro" id="IPR055768">
    <property type="entry name" value="DUF7344"/>
</dbReference>
<accession>C7NS50</accession>
<keyword evidence="4" id="KW-1185">Reference proteome</keyword>
<dbReference type="eggNOG" id="arCOG03828">
    <property type="taxonomic scope" value="Archaea"/>
</dbReference>
<evidence type="ECO:0000259" key="2">
    <source>
        <dbReference type="Pfam" id="PF24035"/>
    </source>
</evidence>
<keyword evidence="1" id="KW-1133">Transmembrane helix</keyword>
<dbReference type="KEGG" id="hut:Huta_0470"/>
<organism evidence="3 4">
    <name type="scientific">Halorhabdus utahensis (strain DSM 12940 / JCM 11049 / AX-2)</name>
    <dbReference type="NCBI Taxonomy" id="519442"/>
    <lineage>
        <taxon>Archaea</taxon>
        <taxon>Methanobacteriati</taxon>
        <taxon>Methanobacteriota</taxon>
        <taxon>Stenosarchaea group</taxon>
        <taxon>Halobacteria</taxon>
        <taxon>Halobacteriales</taxon>
        <taxon>Haloarculaceae</taxon>
        <taxon>Halorhabdus</taxon>
    </lineage>
</organism>
<keyword evidence="1" id="KW-0472">Membrane</keyword>
<evidence type="ECO:0000313" key="3">
    <source>
        <dbReference type="EMBL" id="ACV10657.1"/>
    </source>
</evidence>